<dbReference type="Pfam" id="PF00702">
    <property type="entry name" value="Hydrolase"/>
    <property type="match status" value="1"/>
</dbReference>
<dbReference type="InterPro" id="IPR023214">
    <property type="entry name" value="HAD_sf"/>
</dbReference>
<dbReference type="InterPro" id="IPR010021">
    <property type="entry name" value="PGPP1/Gep4"/>
</dbReference>
<reference evidence="1" key="2">
    <citation type="submission" date="2021-04" db="EMBL/GenBank/DDBJ databases">
        <authorList>
            <person name="Gilroy R."/>
        </authorList>
    </citation>
    <scope>NUCLEOTIDE SEQUENCE</scope>
    <source>
        <strain evidence="1">5933</strain>
    </source>
</reference>
<dbReference type="NCBIfam" id="TIGR01668">
    <property type="entry name" value="YqeG_hyp_ppase"/>
    <property type="match status" value="1"/>
</dbReference>
<dbReference type="GO" id="GO:0005737">
    <property type="term" value="C:cytoplasm"/>
    <property type="evidence" value="ECO:0007669"/>
    <property type="project" value="TreeGrafter"/>
</dbReference>
<comment type="caution">
    <text evidence="1">The sequence shown here is derived from an EMBL/GenBank/DDBJ whole genome shotgun (WGS) entry which is preliminary data.</text>
</comment>
<dbReference type="NCBIfam" id="TIGR01662">
    <property type="entry name" value="HAD-SF-IIIA"/>
    <property type="match status" value="1"/>
</dbReference>
<gene>
    <name evidence="1" type="ORF">H9698_00290</name>
</gene>
<dbReference type="GO" id="GO:0008962">
    <property type="term" value="F:phosphatidylglycerophosphatase activity"/>
    <property type="evidence" value="ECO:0007669"/>
    <property type="project" value="InterPro"/>
</dbReference>
<evidence type="ECO:0000313" key="2">
    <source>
        <dbReference type="Proteomes" id="UP000823918"/>
    </source>
</evidence>
<proteinExistence type="predicted"/>
<dbReference type="Gene3D" id="3.40.50.1000">
    <property type="entry name" value="HAD superfamily/HAD-like"/>
    <property type="match status" value="1"/>
</dbReference>
<accession>A0A9D2Q1I5</accession>
<dbReference type="EMBL" id="DWWA01000003">
    <property type="protein sequence ID" value="HJC71223.1"/>
    <property type="molecule type" value="Genomic_DNA"/>
</dbReference>
<reference evidence="1" key="1">
    <citation type="journal article" date="2021" name="PeerJ">
        <title>Extensive microbial diversity within the chicken gut microbiome revealed by metagenomics and culture.</title>
        <authorList>
            <person name="Gilroy R."/>
            <person name="Ravi A."/>
            <person name="Getino M."/>
            <person name="Pursley I."/>
            <person name="Horton D.L."/>
            <person name="Alikhan N.F."/>
            <person name="Baker D."/>
            <person name="Gharbi K."/>
            <person name="Hall N."/>
            <person name="Watson M."/>
            <person name="Adriaenssens E.M."/>
            <person name="Foster-Nyarko E."/>
            <person name="Jarju S."/>
            <person name="Secka A."/>
            <person name="Antonio M."/>
            <person name="Oren A."/>
            <person name="Chaudhuri R.R."/>
            <person name="La Ragione R."/>
            <person name="Hildebrand F."/>
            <person name="Pallen M.J."/>
        </authorList>
    </citation>
    <scope>NUCLEOTIDE SEQUENCE</scope>
    <source>
        <strain evidence="1">5933</strain>
    </source>
</reference>
<dbReference type="PANTHER" id="PTHR19288:SF25">
    <property type="entry name" value="PHOSPHATIDYLGLYCEROPHOSPHATASE GEP4, MITOCHONDRIAL"/>
    <property type="match status" value="1"/>
</dbReference>
<dbReference type="InterPro" id="IPR006439">
    <property type="entry name" value="HAD-SF_hydro_IA"/>
</dbReference>
<protein>
    <submittedName>
        <fullName evidence="1">YqeG family HAD IIIA-type phosphatase</fullName>
    </submittedName>
</protein>
<dbReference type="NCBIfam" id="TIGR01549">
    <property type="entry name" value="HAD-SF-IA-v1"/>
    <property type="match status" value="1"/>
</dbReference>
<dbReference type="SUPFAM" id="SSF56784">
    <property type="entry name" value="HAD-like"/>
    <property type="match status" value="1"/>
</dbReference>
<dbReference type="InterPro" id="IPR036412">
    <property type="entry name" value="HAD-like_sf"/>
</dbReference>
<sequence>MIHLLFPDAYANSVFSIDYPILWKMGFRALIFDIDNTLVHHGADSTPKVDAFFAELQKAGWKTLVLSNNSEERVQRFLKNIDALFICEADKPKKQGYLQALQKLGVERAQAVMIGDQVFTDVLGANRVGMANILVRYLRRDGETKIGIRRTVEKAVLWLYRHAWFRRNRLERAVKKEECCDVCEKTFL</sequence>
<dbReference type="PANTHER" id="PTHR19288">
    <property type="entry name" value="4-NITROPHENYLPHOSPHATASE-RELATED"/>
    <property type="match status" value="1"/>
</dbReference>
<name>A0A9D2Q1I5_9FIRM</name>
<dbReference type="Proteomes" id="UP000823918">
    <property type="component" value="Unassembled WGS sequence"/>
</dbReference>
<dbReference type="AlphaFoldDB" id="A0A9D2Q1I5"/>
<dbReference type="InterPro" id="IPR006549">
    <property type="entry name" value="HAD-SF_hydro_IIIA"/>
</dbReference>
<evidence type="ECO:0000313" key="1">
    <source>
        <dbReference type="EMBL" id="HJC71223.1"/>
    </source>
</evidence>
<organism evidence="1 2">
    <name type="scientific">Candidatus Ruthenibacterium merdavium</name>
    <dbReference type="NCBI Taxonomy" id="2838752"/>
    <lineage>
        <taxon>Bacteria</taxon>
        <taxon>Bacillati</taxon>
        <taxon>Bacillota</taxon>
        <taxon>Clostridia</taxon>
        <taxon>Eubacteriales</taxon>
        <taxon>Oscillospiraceae</taxon>
        <taxon>Ruthenibacterium</taxon>
    </lineage>
</organism>